<feature type="domain" description="Nitroreductase" evidence="5">
    <location>
        <begin position="89"/>
        <end position="145"/>
    </location>
</feature>
<dbReference type="PANTHER" id="PTHR23026:SF90">
    <property type="entry name" value="IODOTYROSINE DEIODINASE 1"/>
    <property type="match status" value="1"/>
</dbReference>
<dbReference type="GO" id="GO:0016491">
    <property type="term" value="F:oxidoreductase activity"/>
    <property type="evidence" value="ECO:0007669"/>
    <property type="project" value="UniProtKB-KW"/>
</dbReference>
<dbReference type="CDD" id="cd02150">
    <property type="entry name" value="nitroreductase"/>
    <property type="match status" value="1"/>
</dbReference>
<dbReference type="STRING" id="1817892.AUK40_02570"/>
<dbReference type="PANTHER" id="PTHR23026">
    <property type="entry name" value="NADPH NITROREDUCTASE"/>
    <property type="match status" value="1"/>
</dbReference>
<sequence length="169" mass="18874">MDAVFTRRSIRSYTDEPVSDDQIEHILRAGMAAPSANNQQPWHFVVITDRELLRSIASTHPHAKMAAGAAAAILVCGNSSVGKTPGFWIQDCSAAVENMLIEIQDLELGAVWCGVYPKEDLVREMRRLVSVPEPYVPFALIPLGHPAETKRPSNRYDGKRVHRDRWGKQ</sequence>
<keyword evidence="3" id="KW-0560">Oxidoreductase</keyword>
<evidence type="ECO:0000313" key="7">
    <source>
        <dbReference type="Proteomes" id="UP000183245"/>
    </source>
</evidence>
<dbReference type="Proteomes" id="UP000183245">
    <property type="component" value="Unassembled WGS sequence"/>
</dbReference>
<evidence type="ECO:0000313" key="6">
    <source>
        <dbReference type="EMBL" id="OIP97798.1"/>
    </source>
</evidence>
<feature type="domain" description="Nitroreductase" evidence="5">
    <location>
        <begin position="6"/>
        <end position="57"/>
    </location>
</feature>
<comment type="caution">
    <text evidence="6">The sequence shown here is derived from an EMBL/GenBank/DDBJ whole genome shotgun (WGS) entry which is preliminary data.</text>
</comment>
<feature type="region of interest" description="Disordered" evidence="4">
    <location>
        <begin position="149"/>
        <end position="169"/>
    </location>
</feature>
<dbReference type="EMBL" id="MNZT01000047">
    <property type="protein sequence ID" value="OIP97798.1"/>
    <property type="molecule type" value="Genomic_DNA"/>
</dbReference>
<dbReference type="SUPFAM" id="SSF55469">
    <property type="entry name" value="FMN-dependent nitroreductase-like"/>
    <property type="match status" value="1"/>
</dbReference>
<keyword evidence="1" id="KW-0285">Flavoprotein</keyword>
<proteinExistence type="predicted"/>
<dbReference type="Gene3D" id="3.40.109.10">
    <property type="entry name" value="NADH Oxidase"/>
    <property type="match status" value="1"/>
</dbReference>
<keyword evidence="2" id="KW-0288">FMN</keyword>
<protein>
    <submittedName>
        <fullName evidence="6">Nitroreductase family protein</fullName>
    </submittedName>
</protein>
<dbReference type="AlphaFoldDB" id="A0A1J5IZU5"/>
<accession>A0A1J5IZU5</accession>
<dbReference type="InterPro" id="IPR000415">
    <property type="entry name" value="Nitroreductase-like"/>
</dbReference>
<organism evidence="6 7">
    <name type="scientific">Candidatus Wirthbacteria bacterium CG2_30_54_11</name>
    <dbReference type="NCBI Taxonomy" id="1817892"/>
    <lineage>
        <taxon>Bacteria</taxon>
        <taxon>Candidatus Wirthbacteria</taxon>
    </lineage>
</organism>
<dbReference type="Pfam" id="PF00881">
    <property type="entry name" value="Nitroreductase"/>
    <property type="match status" value="2"/>
</dbReference>
<dbReference type="InterPro" id="IPR029479">
    <property type="entry name" value="Nitroreductase"/>
</dbReference>
<reference evidence="6 7" key="1">
    <citation type="journal article" date="2016" name="Environ. Microbiol.">
        <title>Genomic resolution of a cold subsurface aquifer community provides metabolic insights for novel microbes adapted to high CO concentrations.</title>
        <authorList>
            <person name="Probst A.J."/>
            <person name="Castelle C.J."/>
            <person name="Singh A."/>
            <person name="Brown C.T."/>
            <person name="Anantharaman K."/>
            <person name="Sharon I."/>
            <person name="Hug L.A."/>
            <person name="Burstein D."/>
            <person name="Emerson J.B."/>
            <person name="Thomas B.C."/>
            <person name="Banfield J.F."/>
        </authorList>
    </citation>
    <scope>NUCLEOTIDE SEQUENCE [LARGE SCALE GENOMIC DNA]</scope>
    <source>
        <strain evidence="6">CG2_30_54_11</strain>
    </source>
</reference>
<gene>
    <name evidence="6" type="ORF">AUK40_02570</name>
</gene>
<evidence type="ECO:0000256" key="2">
    <source>
        <dbReference type="ARBA" id="ARBA00022643"/>
    </source>
</evidence>
<evidence type="ECO:0000256" key="4">
    <source>
        <dbReference type="SAM" id="MobiDB-lite"/>
    </source>
</evidence>
<evidence type="ECO:0000256" key="3">
    <source>
        <dbReference type="ARBA" id="ARBA00023002"/>
    </source>
</evidence>
<evidence type="ECO:0000256" key="1">
    <source>
        <dbReference type="ARBA" id="ARBA00022630"/>
    </source>
</evidence>
<evidence type="ECO:0000259" key="5">
    <source>
        <dbReference type="Pfam" id="PF00881"/>
    </source>
</evidence>
<name>A0A1J5IZU5_9BACT</name>
<dbReference type="InterPro" id="IPR050627">
    <property type="entry name" value="Nitroreductase/BluB"/>
</dbReference>